<sequence length="124" mass="13860">MRRSTCTLKRVAITRYALLLPLNTRVQSLRLYSRGGATSGINIVATTIFSLFGISSNLDVVLFSYSNPFHSLVLAWSSSTHEPAAQTPWPRSSLTFPYNWLEKDLLPLSKDLSKYLLISALPDI</sequence>
<proteinExistence type="predicted"/>
<organism evidence="1 2">
    <name type="scientific">Striga asiatica</name>
    <name type="common">Asiatic witchweed</name>
    <name type="synonym">Buchnera asiatica</name>
    <dbReference type="NCBI Taxonomy" id="4170"/>
    <lineage>
        <taxon>Eukaryota</taxon>
        <taxon>Viridiplantae</taxon>
        <taxon>Streptophyta</taxon>
        <taxon>Embryophyta</taxon>
        <taxon>Tracheophyta</taxon>
        <taxon>Spermatophyta</taxon>
        <taxon>Magnoliopsida</taxon>
        <taxon>eudicotyledons</taxon>
        <taxon>Gunneridae</taxon>
        <taxon>Pentapetalae</taxon>
        <taxon>asterids</taxon>
        <taxon>lamiids</taxon>
        <taxon>Lamiales</taxon>
        <taxon>Orobanchaceae</taxon>
        <taxon>Buchnereae</taxon>
        <taxon>Striga</taxon>
    </lineage>
</organism>
<keyword evidence="1" id="KW-0808">Transferase</keyword>
<evidence type="ECO:0000313" key="2">
    <source>
        <dbReference type="Proteomes" id="UP000325081"/>
    </source>
</evidence>
<protein>
    <submittedName>
        <fullName evidence="1">Polynucleotidyl transferase</fullName>
    </submittedName>
</protein>
<evidence type="ECO:0000313" key="1">
    <source>
        <dbReference type="EMBL" id="GER52208.1"/>
    </source>
</evidence>
<accession>A0A5A7R444</accession>
<gene>
    <name evidence="1" type="ORF">STAS_29633</name>
</gene>
<name>A0A5A7R444_STRAF</name>
<comment type="caution">
    <text evidence="1">The sequence shown here is derived from an EMBL/GenBank/DDBJ whole genome shotgun (WGS) entry which is preliminary data.</text>
</comment>
<dbReference type="GO" id="GO:0016740">
    <property type="term" value="F:transferase activity"/>
    <property type="evidence" value="ECO:0007669"/>
    <property type="project" value="UniProtKB-KW"/>
</dbReference>
<dbReference type="EMBL" id="BKCP01010181">
    <property type="protein sequence ID" value="GER52208.1"/>
    <property type="molecule type" value="Genomic_DNA"/>
</dbReference>
<keyword evidence="2" id="KW-1185">Reference proteome</keyword>
<dbReference type="AlphaFoldDB" id="A0A5A7R444"/>
<dbReference type="Proteomes" id="UP000325081">
    <property type="component" value="Unassembled WGS sequence"/>
</dbReference>
<reference evidence="2" key="1">
    <citation type="journal article" date="2019" name="Curr. Biol.">
        <title>Genome Sequence of Striga asiatica Provides Insight into the Evolution of Plant Parasitism.</title>
        <authorList>
            <person name="Yoshida S."/>
            <person name="Kim S."/>
            <person name="Wafula E.K."/>
            <person name="Tanskanen J."/>
            <person name="Kim Y.M."/>
            <person name="Honaas L."/>
            <person name="Yang Z."/>
            <person name="Spallek T."/>
            <person name="Conn C.E."/>
            <person name="Ichihashi Y."/>
            <person name="Cheong K."/>
            <person name="Cui S."/>
            <person name="Der J.P."/>
            <person name="Gundlach H."/>
            <person name="Jiao Y."/>
            <person name="Hori C."/>
            <person name="Ishida J.K."/>
            <person name="Kasahara H."/>
            <person name="Kiba T."/>
            <person name="Kim M.S."/>
            <person name="Koo N."/>
            <person name="Laohavisit A."/>
            <person name="Lee Y.H."/>
            <person name="Lumba S."/>
            <person name="McCourt P."/>
            <person name="Mortimer J.C."/>
            <person name="Mutuku J.M."/>
            <person name="Nomura T."/>
            <person name="Sasaki-Sekimoto Y."/>
            <person name="Seto Y."/>
            <person name="Wang Y."/>
            <person name="Wakatake T."/>
            <person name="Sakakibara H."/>
            <person name="Demura T."/>
            <person name="Yamaguchi S."/>
            <person name="Yoneyama K."/>
            <person name="Manabe R.I."/>
            <person name="Nelson D.C."/>
            <person name="Schulman A.H."/>
            <person name="Timko M.P."/>
            <person name="dePamphilis C.W."/>
            <person name="Choi D."/>
            <person name="Shirasu K."/>
        </authorList>
    </citation>
    <scope>NUCLEOTIDE SEQUENCE [LARGE SCALE GENOMIC DNA]</scope>
    <source>
        <strain evidence="2">cv. UVA1</strain>
    </source>
</reference>